<keyword evidence="4" id="KW-0238">DNA-binding</keyword>
<keyword evidence="10" id="KW-1185">Reference proteome</keyword>
<feature type="domain" description="RNA polymerase sigma factor 70 region 4 type 2" evidence="8">
    <location>
        <begin position="107"/>
        <end position="159"/>
    </location>
</feature>
<evidence type="ECO:0000256" key="4">
    <source>
        <dbReference type="ARBA" id="ARBA00023125"/>
    </source>
</evidence>
<dbReference type="NCBIfam" id="TIGR02983">
    <property type="entry name" value="SigE-fam_strep"/>
    <property type="match status" value="1"/>
</dbReference>
<dbReference type="InterPro" id="IPR036388">
    <property type="entry name" value="WH-like_DNA-bd_sf"/>
</dbReference>
<dbReference type="InterPro" id="IPR007627">
    <property type="entry name" value="RNA_pol_sigma70_r2"/>
</dbReference>
<accession>A0A562VEK7</accession>
<dbReference type="Proteomes" id="UP000321617">
    <property type="component" value="Unassembled WGS sequence"/>
</dbReference>
<dbReference type="InterPro" id="IPR014325">
    <property type="entry name" value="RNA_pol_sigma-E_actinobac"/>
</dbReference>
<dbReference type="GO" id="GO:0003677">
    <property type="term" value="F:DNA binding"/>
    <property type="evidence" value="ECO:0007669"/>
    <property type="project" value="UniProtKB-KW"/>
</dbReference>
<dbReference type="Gene3D" id="1.10.1740.10">
    <property type="match status" value="1"/>
</dbReference>
<evidence type="ECO:0000313" key="10">
    <source>
        <dbReference type="Proteomes" id="UP000321617"/>
    </source>
</evidence>
<dbReference type="InterPro" id="IPR039425">
    <property type="entry name" value="RNA_pol_sigma-70-like"/>
</dbReference>
<keyword evidence="2" id="KW-0805">Transcription regulation</keyword>
<dbReference type="InterPro" id="IPR013324">
    <property type="entry name" value="RNA_pol_sigma_r3/r4-like"/>
</dbReference>
<dbReference type="InterPro" id="IPR013249">
    <property type="entry name" value="RNA_pol_sigma70_r4_t2"/>
</dbReference>
<dbReference type="Gene3D" id="1.10.10.10">
    <property type="entry name" value="Winged helix-like DNA-binding domain superfamily/Winged helix DNA-binding domain"/>
    <property type="match status" value="1"/>
</dbReference>
<dbReference type="GO" id="GO:0006352">
    <property type="term" value="P:DNA-templated transcription initiation"/>
    <property type="evidence" value="ECO:0007669"/>
    <property type="project" value="InterPro"/>
</dbReference>
<dbReference type="InterPro" id="IPR014284">
    <property type="entry name" value="RNA_pol_sigma-70_dom"/>
</dbReference>
<name>A0A562VEK7_9ACTN</name>
<protein>
    <submittedName>
        <fullName evidence="9">RNA polymerase sigma-70 factor (Sigma-E family)</fullName>
    </submittedName>
</protein>
<dbReference type="SUPFAM" id="SSF88659">
    <property type="entry name" value="Sigma3 and sigma4 domains of RNA polymerase sigma factors"/>
    <property type="match status" value="1"/>
</dbReference>
<feature type="domain" description="RNA polymerase sigma-70 region 2" evidence="7">
    <location>
        <begin position="21"/>
        <end position="81"/>
    </location>
</feature>
<evidence type="ECO:0000256" key="5">
    <source>
        <dbReference type="ARBA" id="ARBA00023163"/>
    </source>
</evidence>
<keyword evidence="3" id="KW-0731">Sigma factor</keyword>
<dbReference type="Pfam" id="PF04542">
    <property type="entry name" value="Sigma70_r2"/>
    <property type="match status" value="1"/>
</dbReference>
<evidence type="ECO:0000313" key="9">
    <source>
        <dbReference type="EMBL" id="TWJ16310.1"/>
    </source>
</evidence>
<dbReference type="InterPro" id="IPR013325">
    <property type="entry name" value="RNA_pol_sigma_r2"/>
</dbReference>
<dbReference type="AlphaFoldDB" id="A0A562VEK7"/>
<dbReference type="NCBIfam" id="TIGR02937">
    <property type="entry name" value="sigma70-ECF"/>
    <property type="match status" value="1"/>
</dbReference>
<dbReference type="CDD" id="cd06171">
    <property type="entry name" value="Sigma70_r4"/>
    <property type="match status" value="1"/>
</dbReference>
<evidence type="ECO:0000259" key="8">
    <source>
        <dbReference type="Pfam" id="PF08281"/>
    </source>
</evidence>
<dbReference type="PANTHER" id="PTHR43133:SF50">
    <property type="entry name" value="ECF RNA POLYMERASE SIGMA FACTOR SIGM"/>
    <property type="match status" value="1"/>
</dbReference>
<dbReference type="SUPFAM" id="SSF88946">
    <property type="entry name" value="Sigma2 domain of RNA polymerase sigma factors"/>
    <property type="match status" value="1"/>
</dbReference>
<comment type="caution">
    <text evidence="9">The sequence shown here is derived from an EMBL/GenBank/DDBJ whole genome shotgun (WGS) entry which is preliminary data.</text>
</comment>
<evidence type="ECO:0000256" key="3">
    <source>
        <dbReference type="ARBA" id="ARBA00023082"/>
    </source>
</evidence>
<gene>
    <name evidence="9" type="ORF">LX16_2039</name>
</gene>
<sequence length="177" mass="20141">MGTQVNPESEAEYREFVVSRYAQLGRFAYVLCRDWHQAEDVVQKALTKLYLHWPKAVIRSPDAYVRRIIANGLSDDRRTGWFRRERPSRELPDRPRPDPAEGSAERMTVLHALSRLPAGQRLAVVLRHWEDMSVEQAAEIMGCSTGNVKSQTARGLQTLRGLLVEESNPMQANGANR</sequence>
<dbReference type="GO" id="GO:0016987">
    <property type="term" value="F:sigma factor activity"/>
    <property type="evidence" value="ECO:0007669"/>
    <property type="project" value="UniProtKB-KW"/>
</dbReference>
<keyword evidence="5" id="KW-0804">Transcription</keyword>
<feature type="region of interest" description="Disordered" evidence="6">
    <location>
        <begin position="84"/>
        <end position="104"/>
    </location>
</feature>
<dbReference type="Pfam" id="PF08281">
    <property type="entry name" value="Sigma70_r4_2"/>
    <property type="match status" value="1"/>
</dbReference>
<evidence type="ECO:0000259" key="7">
    <source>
        <dbReference type="Pfam" id="PF04542"/>
    </source>
</evidence>
<comment type="similarity">
    <text evidence="1">Belongs to the sigma-70 factor family. ECF subfamily.</text>
</comment>
<proteinExistence type="inferred from homology"/>
<organism evidence="9 10">
    <name type="scientific">Stackebrandtia albiflava</name>
    <dbReference type="NCBI Taxonomy" id="406432"/>
    <lineage>
        <taxon>Bacteria</taxon>
        <taxon>Bacillati</taxon>
        <taxon>Actinomycetota</taxon>
        <taxon>Actinomycetes</taxon>
        <taxon>Glycomycetales</taxon>
        <taxon>Glycomycetaceae</taxon>
        <taxon>Stackebrandtia</taxon>
    </lineage>
</organism>
<dbReference type="EMBL" id="VLLL01000005">
    <property type="protein sequence ID" value="TWJ16310.1"/>
    <property type="molecule type" value="Genomic_DNA"/>
</dbReference>
<evidence type="ECO:0000256" key="2">
    <source>
        <dbReference type="ARBA" id="ARBA00023015"/>
    </source>
</evidence>
<reference evidence="9 10" key="1">
    <citation type="journal article" date="2013" name="Stand. Genomic Sci.">
        <title>Genomic Encyclopedia of Type Strains, Phase I: The one thousand microbial genomes (KMG-I) project.</title>
        <authorList>
            <person name="Kyrpides N.C."/>
            <person name="Woyke T."/>
            <person name="Eisen J.A."/>
            <person name="Garrity G."/>
            <person name="Lilburn T.G."/>
            <person name="Beck B.J."/>
            <person name="Whitman W.B."/>
            <person name="Hugenholtz P."/>
            <person name="Klenk H.P."/>
        </authorList>
    </citation>
    <scope>NUCLEOTIDE SEQUENCE [LARGE SCALE GENOMIC DNA]</scope>
    <source>
        <strain evidence="9 10">DSM 45044</strain>
    </source>
</reference>
<evidence type="ECO:0000256" key="6">
    <source>
        <dbReference type="SAM" id="MobiDB-lite"/>
    </source>
</evidence>
<evidence type="ECO:0000256" key="1">
    <source>
        <dbReference type="ARBA" id="ARBA00010641"/>
    </source>
</evidence>
<dbReference type="PANTHER" id="PTHR43133">
    <property type="entry name" value="RNA POLYMERASE ECF-TYPE SIGMA FACTO"/>
    <property type="match status" value="1"/>
</dbReference>
<feature type="compositionally biased region" description="Basic and acidic residues" evidence="6">
    <location>
        <begin position="84"/>
        <end position="99"/>
    </location>
</feature>